<dbReference type="PRINTS" id="PR00081">
    <property type="entry name" value="GDHRDH"/>
</dbReference>
<evidence type="ECO:0000256" key="1">
    <source>
        <dbReference type="ARBA" id="ARBA00023002"/>
    </source>
</evidence>
<dbReference type="SUPFAM" id="SSF51735">
    <property type="entry name" value="NAD(P)-binding Rossmann-fold domains"/>
    <property type="match status" value="1"/>
</dbReference>
<accession>A0A6A6U730</accession>
<sequence>MVSISEIRAHLAGISKLGPNLVGVFVGGTSGIGESTAREFVRHATSPRVYLVGRSREQADRLITEFKALNKESQTHFIQSDVSILRNVDGVCKEISAKEEKVNLLVLSAGIMTMKGRDETVEGLDKKLSLHYYSRLRFTTNLLPLLRTASTAQPPLARVISVLGAGFEGAINTSDLSLRNPNSYSTRAAADTATSMTSLAFDHLASDPANKGVGFIHSSPGGVDTNLTRGFGPVVSKIVSVGIFMLRPTGMIVSPKESGERHVWAGTVDRFASGLSLINLNGEKASGKVFEGLKKDGSGEKVWEHTKDVLRKIGEIGKYEGS</sequence>
<dbReference type="GO" id="GO:0016491">
    <property type="term" value="F:oxidoreductase activity"/>
    <property type="evidence" value="ECO:0007669"/>
    <property type="project" value="UniProtKB-KW"/>
</dbReference>
<dbReference type="PANTHER" id="PTHR47534:SF3">
    <property type="entry name" value="ALCOHOL DEHYDROGENASE-LIKE C-TERMINAL DOMAIN-CONTAINING PROTEIN"/>
    <property type="match status" value="1"/>
</dbReference>
<name>A0A6A6U730_9PEZI</name>
<evidence type="ECO:0000313" key="2">
    <source>
        <dbReference type="EMBL" id="KAF2666764.1"/>
    </source>
</evidence>
<gene>
    <name evidence="2" type="ORF">BT63DRAFT_318025</name>
</gene>
<dbReference type="EMBL" id="MU004238">
    <property type="protein sequence ID" value="KAF2666764.1"/>
    <property type="molecule type" value="Genomic_DNA"/>
</dbReference>
<dbReference type="AlphaFoldDB" id="A0A6A6U730"/>
<dbReference type="InterPro" id="IPR052228">
    <property type="entry name" value="Sec_Metab_Biosynth_Oxidored"/>
</dbReference>
<reference evidence="2" key="1">
    <citation type="journal article" date="2020" name="Stud. Mycol.">
        <title>101 Dothideomycetes genomes: a test case for predicting lifestyles and emergence of pathogens.</title>
        <authorList>
            <person name="Haridas S."/>
            <person name="Albert R."/>
            <person name="Binder M."/>
            <person name="Bloem J."/>
            <person name="Labutti K."/>
            <person name="Salamov A."/>
            <person name="Andreopoulos B."/>
            <person name="Baker S."/>
            <person name="Barry K."/>
            <person name="Bills G."/>
            <person name="Bluhm B."/>
            <person name="Cannon C."/>
            <person name="Castanera R."/>
            <person name="Culley D."/>
            <person name="Daum C."/>
            <person name="Ezra D."/>
            <person name="Gonzalez J."/>
            <person name="Henrissat B."/>
            <person name="Kuo A."/>
            <person name="Liang C."/>
            <person name="Lipzen A."/>
            <person name="Lutzoni F."/>
            <person name="Magnuson J."/>
            <person name="Mondo S."/>
            <person name="Nolan M."/>
            <person name="Ohm R."/>
            <person name="Pangilinan J."/>
            <person name="Park H.-J."/>
            <person name="Ramirez L."/>
            <person name="Alfaro M."/>
            <person name="Sun H."/>
            <person name="Tritt A."/>
            <person name="Yoshinaga Y."/>
            <person name="Zwiers L.-H."/>
            <person name="Turgeon B."/>
            <person name="Goodwin S."/>
            <person name="Spatafora J."/>
            <person name="Crous P."/>
            <person name="Grigoriev I."/>
        </authorList>
    </citation>
    <scope>NUCLEOTIDE SEQUENCE</scope>
    <source>
        <strain evidence="2">CBS 115976</strain>
    </source>
</reference>
<dbReference type="OrthoDB" id="2898509at2759"/>
<proteinExistence type="predicted"/>
<dbReference type="Gene3D" id="3.40.50.720">
    <property type="entry name" value="NAD(P)-binding Rossmann-like Domain"/>
    <property type="match status" value="1"/>
</dbReference>
<keyword evidence="1" id="KW-0560">Oxidoreductase</keyword>
<organism evidence="2 3">
    <name type="scientific">Microthyrium microscopicum</name>
    <dbReference type="NCBI Taxonomy" id="703497"/>
    <lineage>
        <taxon>Eukaryota</taxon>
        <taxon>Fungi</taxon>
        <taxon>Dikarya</taxon>
        <taxon>Ascomycota</taxon>
        <taxon>Pezizomycotina</taxon>
        <taxon>Dothideomycetes</taxon>
        <taxon>Dothideomycetes incertae sedis</taxon>
        <taxon>Microthyriales</taxon>
        <taxon>Microthyriaceae</taxon>
        <taxon>Microthyrium</taxon>
    </lineage>
</organism>
<dbReference type="PANTHER" id="PTHR47534">
    <property type="entry name" value="YALI0E05731P"/>
    <property type="match status" value="1"/>
</dbReference>
<dbReference type="InterPro" id="IPR036291">
    <property type="entry name" value="NAD(P)-bd_dom_sf"/>
</dbReference>
<protein>
    <submittedName>
        <fullName evidence="2">NAD(P)-binding protein</fullName>
    </submittedName>
</protein>
<dbReference type="InterPro" id="IPR002347">
    <property type="entry name" value="SDR_fam"/>
</dbReference>
<dbReference type="Pfam" id="PF00106">
    <property type="entry name" value="adh_short"/>
    <property type="match status" value="1"/>
</dbReference>
<dbReference type="Proteomes" id="UP000799302">
    <property type="component" value="Unassembled WGS sequence"/>
</dbReference>
<keyword evidence="3" id="KW-1185">Reference proteome</keyword>
<evidence type="ECO:0000313" key="3">
    <source>
        <dbReference type="Proteomes" id="UP000799302"/>
    </source>
</evidence>